<feature type="compositionally biased region" description="Low complexity" evidence="1">
    <location>
        <begin position="600"/>
        <end position="613"/>
    </location>
</feature>
<feature type="compositionally biased region" description="Low complexity" evidence="1">
    <location>
        <begin position="323"/>
        <end position="333"/>
    </location>
</feature>
<feature type="region of interest" description="Disordered" evidence="1">
    <location>
        <begin position="551"/>
        <end position="571"/>
    </location>
</feature>
<feature type="compositionally biased region" description="Basic and acidic residues" evidence="1">
    <location>
        <begin position="932"/>
        <end position="941"/>
    </location>
</feature>
<evidence type="ECO:0000313" key="4">
    <source>
        <dbReference type="Proteomes" id="UP000198287"/>
    </source>
</evidence>
<evidence type="ECO:0000256" key="2">
    <source>
        <dbReference type="SAM" id="Phobius"/>
    </source>
</evidence>
<feature type="region of interest" description="Disordered" evidence="1">
    <location>
        <begin position="776"/>
        <end position="869"/>
    </location>
</feature>
<feature type="compositionally biased region" description="Low complexity" evidence="1">
    <location>
        <begin position="151"/>
        <end position="161"/>
    </location>
</feature>
<feature type="compositionally biased region" description="Low complexity" evidence="1">
    <location>
        <begin position="849"/>
        <end position="869"/>
    </location>
</feature>
<feature type="region of interest" description="Disordered" evidence="1">
    <location>
        <begin position="906"/>
        <end position="1142"/>
    </location>
</feature>
<feature type="compositionally biased region" description="Low complexity" evidence="1">
    <location>
        <begin position="647"/>
        <end position="668"/>
    </location>
</feature>
<feature type="region of interest" description="Disordered" evidence="1">
    <location>
        <begin position="585"/>
        <end position="762"/>
    </location>
</feature>
<feature type="region of interest" description="Disordered" evidence="1">
    <location>
        <begin position="319"/>
        <end position="358"/>
    </location>
</feature>
<feature type="compositionally biased region" description="Acidic residues" evidence="1">
    <location>
        <begin position="1105"/>
        <end position="1117"/>
    </location>
</feature>
<feature type="compositionally biased region" description="Low complexity" evidence="1">
    <location>
        <begin position="779"/>
        <end position="809"/>
    </location>
</feature>
<reference evidence="3 4" key="1">
    <citation type="submission" date="2015-12" db="EMBL/GenBank/DDBJ databases">
        <title>The genome of Folsomia candida.</title>
        <authorList>
            <person name="Faddeeva A."/>
            <person name="Derks M.F."/>
            <person name="Anvar Y."/>
            <person name="Smit S."/>
            <person name="Van Straalen N."/>
            <person name="Roelofs D."/>
        </authorList>
    </citation>
    <scope>NUCLEOTIDE SEQUENCE [LARGE SCALE GENOMIC DNA]</scope>
    <source>
        <strain evidence="3 4">VU population</strain>
        <tissue evidence="3">Whole body</tissue>
    </source>
</reference>
<keyword evidence="2" id="KW-0812">Transmembrane</keyword>
<feature type="compositionally biased region" description="Pro residues" evidence="1">
    <location>
        <begin position="1094"/>
        <end position="1104"/>
    </location>
</feature>
<feature type="region of interest" description="Disordered" evidence="1">
    <location>
        <begin position="402"/>
        <end position="458"/>
    </location>
</feature>
<feature type="region of interest" description="Disordered" evidence="1">
    <location>
        <begin position="97"/>
        <end position="208"/>
    </location>
</feature>
<protein>
    <submittedName>
        <fullName evidence="3">Uncharacterized protein</fullName>
    </submittedName>
</protein>
<feature type="compositionally biased region" description="Polar residues" evidence="1">
    <location>
        <begin position="267"/>
        <end position="277"/>
    </location>
</feature>
<feature type="compositionally biased region" description="Pro residues" evidence="1">
    <location>
        <begin position="1038"/>
        <end position="1056"/>
    </location>
</feature>
<feature type="compositionally biased region" description="Low complexity" evidence="1">
    <location>
        <begin position="242"/>
        <end position="259"/>
    </location>
</feature>
<gene>
    <name evidence="3" type="ORF">Fcan01_08539</name>
</gene>
<feature type="compositionally biased region" description="Polar residues" evidence="1">
    <location>
        <begin position="1131"/>
        <end position="1142"/>
    </location>
</feature>
<feature type="compositionally biased region" description="Basic and acidic residues" evidence="1">
    <location>
        <begin position="440"/>
        <end position="456"/>
    </location>
</feature>
<feature type="compositionally biased region" description="Low complexity" evidence="1">
    <location>
        <begin position="827"/>
        <end position="842"/>
    </location>
</feature>
<feature type="compositionally biased region" description="Low complexity" evidence="1">
    <location>
        <begin position="726"/>
        <end position="744"/>
    </location>
</feature>
<evidence type="ECO:0000256" key="1">
    <source>
        <dbReference type="SAM" id="MobiDB-lite"/>
    </source>
</evidence>
<feature type="compositionally biased region" description="Polar residues" evidence="1">
    <location>
        <begin position="1023"/>
        <end position="1036"/>
    </location>
</feature>
<feature type="compositionally biased region" description="Polar residues" evidence="1">
    <location>
        <begin position="676"/>
        <end position="689"/>
    </location>
</feature>
<keyword evidence="4" id="KW-1185">Reference proteome</keyword>
<sequence length="1142" mass="121878">MTKRRQMHLHGLSNHISLLLLATVKTILIPIVQLHLFITKAGLSCSSDRLPRLSIWKLDKPHHNHPPPCNSSNINNSPLKGKCGSTQALYSTPHRPLQYPVYSTLPRNHSQQGTVCSSPKPPTNVPPLSVHQRYHSSSSSSSGNGLPPIPTSTNSTTSNTSVLLSPARSTPNLGSSAKLQLTPQVQTPPSHPIYREPPTYTPGPVVNSYSLGRSKRQFPIGLRSSRSSENVKLLQDYSITTTEPIPTSTTATSKSSGASDHSPPLAMSSTLSGNSPSWLKDKSSANCTPVRDSSSLKGIRYGPGHEKYPSWPIPASSVAEVDPAGSASPSSSAKIDLAHGGSVRSKSWTESTDYPKEKVPSYARPYMKKMMMAAANSNSSNANSSSGYSHQLKTVLEKCEKAKQQERVGGGRGYHVLQPPQGYRDHQHQNNSQQQQQHPPAEKEYNIPSPPERDSGAVKPLTQEDVENYSKKYEELLSQYAGSEGYHSYISSECSSSSYVSSSSTTPFLDLLRRESGDLLNHQHHYQPFYDHLDPSDPLFALAHLAANRSGRESVTTVVTNSSGSSSGTETLKCFGSASDVSIASSSNNRWDSHKHPGKHSPSNKSPHSPTKSWSPPTSDLSSREINLKKFPLSTYTRPSTLSLEKQQQQQQQIQPEKDTPSPTSATTPPAPSKCQEPQNQPSSNSPIIDTSKPPSVAERIWELEQKQSREKIASSLPPQPPPPIISMSSSSSLNSSSNSNSLSFKRVTQLGPGGLSHSSETLPLTSSLIQSIKEEAAAKAAAAAAQQQQQSLPPISTTATTTNVSSSSAYKNLWNGGEKETPTTPPTENATSTATSSPTTEIKNSSAGGVPSVQGTSSSSSICGEGENISYSYLDPEKKHKVADMTLKAIQKKALLSYYERHAGKGEGAPASAAASTSHNKGAVDANQGDNKSEHGKDDGTGANERLGFMTKYNSGQLAGRDGVVNGWQSNGASLGGAHVVGNFNNPKLNNGATNNNAITSSSSEPPPPERPPKKPHLRQFNPHQVDNNDPMNHDSSPPPPLPRAPIRPPAPNPSSSPVKANLVSGVPPVPSKPVVGVPINAGIVTMARSPSPDLPLPPPPPIAEEEEVEVVDNDEPLPPPPSLTEVSNCLGSRSRSVSGL</sequence>
<dbReference type="OrthoDB" id="10063560at2759"/>
<feature type="compositionally biased region" description="Low complexity" evidence="1">
    <location>
        <begin position="986"/>
        <end position="1005"/>
    </location>
</feature>
<feature type="compositionally biased region" description="Polar residues" evidence="1">
    <location>
        <begin position="634"/>
        <end position="646"/>
    </location>
</feature>
<dbReference type="AlphaFoldDB" id="A0A226ENC3"/>
<feature type="region of interest" description="Disordered" evidence="1">
    <location>
        <begin position="242"/>
        <end position="301"/>
    </location>
</feature>
<comment type="caution">
    <text evidence="3">The sequence shown here is derived from an EMBL/GenBank/DDBJ whole genome shotgun (WGS) entry which is preliminary data.</text>
</comment>
<organism evidence="3 4">
    <name type="scientific">Folsomia candida</name>
    <name type="common">Springtail</name>
    <dbReference type="NCBI Taxonomy" id="158441"/>
    <lineage>
        <taxon>Eukaryota</taxon>
        <taxon>Metazoa</taxon>
        <taxon>Ecdysozoa</taxon>
        <taxon>Arthropoda</taxon>
        <taxon>Hexapoda</taxon>
        <taxon>Collembola</taxon>
        <taxon>Entomobryomorpha</taxon>
        <taxon>Isotomoidea</taxon>
        <taxon>Isotomidae</taxon>
        <taxon>Proisotominae</taxon>
        <taxon>Folsomia</taxon>
    </lineage>
</organism>
<feature type="compositionally biased region" description="Low complexity" evidence="1">
    <location>
        <begin position="553"/>
        <end position="571"/>
    </location>
</feature>
<dbReference type="Proteomes" id="UP000198287">
    <property type="component" value="Unassembled WGS sequence"/>
</dbReference>
<feature type="compositionally biased region" description="Polar residues" evidence="1">
    <location>
        <begin position="284"/>
        <end position="296"/>
    </location>
</feature>
<feature type="transmembrane region" description="Helical" evidence="2">
    <location>
        <begin position="12"/>
        <end position="38"/>
    </location>
</feature>
<feature type="compositionally biased region" description="Polar residues" evidence="1">
    <location>
        <begin position="167"/>
        <end position="188"/>
    </location>
</feature>
<feature type="compositionally biased region" description="Basic and acidic residues" evidence="1">
    <location>
        <begin position="700"/>
        <end position="713"/>
    </location>
</feature>
<evidence type="ECO:0000313" key="3">
    <source>
        <dbReference type="EMBL" id="OXA58504.1"/>
    </source>
</evidence>
<dbReference type="EMBL" id="LNIX01000003">
    <property type="protein sequence ID" value="OXA58504.1"/>
    <property type="molecule type" value="Genomic_DNA"/>
</dbReference>
<feature type="compositionally biased region" description="Low complexity" evidence="1">
    <location>
        <begin position="429"/>
        <end position="438"/>
    </location>
</feature>
<keyword evidence="2" id="KW-0472">Membrane</keyword>
<feature type="compositionally biased region" description="Polar residues" evidence="1">
    <location>
        <begin position="105"/>
        <end position="117"/>
    </location>
</feature>
<name>A0A226ENC3_FOLCA</name>
<accession>A0A226ENC3</accession>
<keyword evidence="2" id="KW-1133">Transmembrane helix</keyword>
<proteinExistence type="predicted"/>